<proteinExistence type="predicted"/>
<sequence length="48" mass="5780">MLLSKFFRQENIIRPFLRFLQIYNDVDSIATVFFSRGKQTIHMDFSHA</sequence>
<gene>
    <name evidence="1" type="ORF">BC742_0161</name>
</gene>
<accession>A0A495WHB5</accession>
<dbReference type="EMBL" id="RBXN01000001">
    <property type="protein sequence ID" value="RKT61121.1"/>
    <property type="molecule type" value="Genomic_DNA"/>
</dbReference>
<name>A0A495WHB5_9BACT</name>
<evidence type="ECO:0000313" key="1">
    <source>
        <dbReference type="EMBL" id="RKT61121.1"/>
    </source>
</evidence>
<reference evidence="1 2" key="1">
    <citation type="submission" date="2018-10" db="EMBL/GenBank/DDBJ databases">
        <title>Genomic Encyclopedia of Archaeal and Bacterial Type Strains, Phase II (KMG-II): from individual species to whole genera.</title>
        <authorList>
            <person name="Goeker M."/>
        </authorList>
    </citation>
    <scope>NUCLEOTIDE SEQUENCE [LARGE SCALE GENOMIC DNA]</scope>
    <source>
        <strain evidence="1 2">NSB1</strain>
    </source>
</reference>
<keyword evidence="2" id="KW-1185">Reference proteome</keyword>
<comment type="caution">
    <text evidence="1">The sequence shown here is derived from an EMBL/GenBank/DDBJ whole genome shotgun (WGS) entry which is preliminary data.</text>
</comment>
<protein>
    <submittedName>
        <fullName evidence="1">Uncharacterized protein</fullName>
    </submittedName>
</protein>
<dbReference type="Proteomes" id="UP000269493">
    <property type="component" value="Unassembled WGS sequence"/>
</dbReference>
<organism evidence="1 2">
    <name type="scientific">Coprobacter fastidiosus NSB1 = JCM 33896</name>
    <dbReference type="NCBI Taxonomy" id="1349822"/>
    <lineage>
        <taxon>Bacteria</taxon>
        <taxon>Pseudomonadati</taxon>
        <taxon>Bacteroidota</taxon>
        <taxon>Bacteroidia</taxon>
        <taxon>Bacteroidales</taxon>
        <taxon>Barnesiellaceae</taxon>
        <taxon>Coprobacter</taxon>
    </lineage>
</organism>
<dbReference type="AlphaFoldDB" id="A0A495WHB5"/>
<evidence type="ECO:0000313" key="2">
    <source>
        <dbReference type="Proteomes" id="UP000269493"/>
    </source>
</evidence>